<dbReference type="EMBL" id="JBBCAQ010000034">
    <property type="protein sequence ID" value="KAK7580280.1"/>
    <property type="molecule type" value="Genomic_DNA"/>
</dbReference>
<evidence type="ECO:0000313" key="1">
    <source>
        <dbReference type="EMBL" id="KAK7580280.1"/>
    </source>
</evidence>
<gene>
    <name evidence="1" type="ORF">V9T40_000909</name>
</gene>
<keyword evidence="2" id="KW-1185">Reference proteome</keyword>
<proteinExistence type="predicted"/>
<reference evidence="1 2" key="1">
    <citation type="submission" date="2024-03" db="EMBL/GenBank/DDBJ databases">
        <title>Adaptation during the transition from Ophiocordyceps entomopathogen to insect associate is accompanied by gene loss and intensified selection.</title>
        <authorList>
            <person name="Ward C.M."/>
            <person name="Onetto C.A."/>
            <person name="Borneman A.R."/>
        </authorList>
    </citation>
    <scope>NUCLEOTIDE SEQUENCE [LARGE SCALE GENOMIC DNA]</scope>
    <source>
        <strain evidence="1">AWRI1</strain>
        <tissue evidence="1">Single Adult Female</tissue>
    </source>
</reference>
<organism evidence="1 2">
    <name type="scientific">Parthenolecanium corni</name>
    <dbReference type="NCBI Taxonomy" id="536013"/>
    <lineage>
        <taxon>Eukaryota</taxon>
        <taxon>Metazoa</taxon>
        <taxon>Ecdysozoa</taxon>
        <taxon>Arthropoda</taxon>
        <taxon>Hexapoda</taxon>
        <taxon>Insecta</taxon>
        <taxon>Pterygota</taxon>
        <taxon>Neoptera</taxon>
        <taxon>Paraneoptera</taxon>
        <taxon>Hemiptera</taxon>
        <taxon>Sternorrhyncha</taxon>
        <taxon>Coccoidea</taxon>
        <taxon>Coccidae</taxon>
        <taxon>Parthenolecanium</taxon>
    </lineage>
</organism>
<sequence length="50" mass="5547">MRTVFLLGPLLCCSVGVTLFILCKRRLVTKVDNISAFKSLIDFDCPAKLS</sequence>
<comment type="caution">
    <text evidence="1">The sequence shown here is derived from an EMBL/GenBank/DDBJ whole genome shotgun (WGS) entry which is preliminary data.</text>
</comment>
<name>A0AAN9TCI0_9HEMI</name>
<evidence type="ECO:0000313" key="2">
    <source>
        <dbReference type="Proteomes" id="UP001367676"/>
    </source>
</evidence>
<protein>
    <submittedName>
        <fullName evidence="1">Uncharacterized protein</fullName>
    </submittedName>
</protein>
<accession>A0AAN9TCI0</accession>
<dbReference type="Proteomes" id="UP001367676">
    <property type="component" value="Unassembled WGS sequence"/>
</dbReference>
<dbReference type="AlphaFoldDB" id="A0AAN9TCI0"/>